<gene>
    <name evidence="3" type="ORF">BU16DRAFT_220854</name>
</gene>
<dbReference type="PANTHER" id="PTHR24148:SF73">
    <property type="entry name" value="HET DOMAIN PROTEIN (AFU_ORTHOLOGUE AFUA_8G01020)"/>
    <property type="match status" value="1"/>
</dbReference>
<dbReference type="Pfam" id="PF06985">
    <property type="entry name" value="HET"/>
    <property type="match status" value="1"/>
</dbReference>
<dbReference type="PANTHER" id="PTHR24148">
    <property type="entry name" value="ANKYRIN REPEAT DOMAIN-CONTAINING PROTEIN 39 HOMOLOG-RELATED"/>
    <property type="match status" value="1"/>
</dbReference>
<evidence type="ECO:0000313" key="3">
    <source>
        <dbReference type="EMBL" id="KAF2489003.1"/>
    </source>
</evidence>
<dbReference type="InterPro" id="IPR010730">
    <property type="entry name" value="HET"/>
</dbReference>
<accession>A0A6A6QBJ7</accession>
<dbReference type="InterPro" id="IPR052895">
    <property type="entry name" value="HetReg/Transcr_Mod"/>
</dbReference>
<protein>
    <recommendedName>
        <fullName evidence="2">Heterokaryon incompatibility domain-containing protein</fullName>
    </recommendedName>
</protein>
<evidence type="ECO:0000259" key="2">
    <source>
        <dbReference type="Pfam" id="PF06985"/>
    </source>
</evidence>
<feature type="domain" description="Heterokaryon incompatibility" evidence="2">
    <location>
        <begin position="47"/>
        <end position="212"/>
    </location>
</feature>
<sequence>MPPTRVYAACYKPLPLQCIRVLELHAGEISDPLVGTLVAQPIDGEPYEAISYVWGGRPTETMEVDGANVAITANLKTALKALRPRPRSSTEGHVRRCWVDSVSINQDDMSERISQVGLMGRIFAGAARVLAWLGHDEEGLTSFAMAVIRDILKDPEVALHEARILLHLDDVTENDRLDEEDRKRSRTEAQRWAAIKAFFDIEYFHRTWIVQELGLARVADMFCSKKRHAATALKDTVEEQELRDDEDEPPQHELELHSINWDRVSEFVSYVGYNGASLETHLDLKCWVAAHILYVWEVDKDGTPQCDFLTAMHWTRIMRVTDPRDRVFALLGHPLAIMNGEMVAKPDYNVNRGVVYTKLAATFIRETKNLYVLTLVDHESDQSMRHVQWDTSDDARMPSWVPDWHSINRTAPLPYPTAAAAKEDADIRIVGSLESVTGQSMPRLLARGWVVDQVVAVSHMMETTDFPATNVLRERTKKNPFFLDRLWEIVYPAQGSNYKDPIKVLDNLSLALADGLRNHAGSLAEGGDHSSKDATQPGEAQDMHRQSFAAYLLEYHRLLETARATTATLSPSEAGSELITAASVSDDGNNLPQRSIYASLPESAQAEIQRRAAGATSLVFVQDITWVSMCRVIFRTATGLVGMGPRVMKPGDVVCRVRGCPVLMVLRETPHEAESDAPHVLRCMHVGPSIVPERMVLGVLDGGEFNEMERELIIC</sequence>
<organism evidence="3 4">
    <name type="scientific">Lophium mytilinum</name>
    <dbReference type="NCBI Taxonomy" id="390894"/>
    <lineage>
        <taxon>Eukaryota</taxon>
        <taxon>Fungi</taxon>
        <taxon>Dikarya</taxon>
        <taxon>Ascomycota</taxon>
        <taxon>Pezizomycotina</taxon>
        <taxon>Dothideomycetes</taxon>
        <taxon>Pleosporomycetidae</taxon>
        <taxon>Mytilinidiales</taxon>
        <taxon>Mytilinidiaceae</taxon>
        <taxon>Lophium</taxon>
    </lineage>
</organism>
<dbReference type="OrthoDB" id="2504919at2759"/>
<keyword evidence="4" id="KW-1185">Reference proteome</keyword>
<dbReference type="AlphaFoldDB" id="A0A6A6QBJ7"/>
<dbReference type="Proteomes" id="UP000799750">
    <property type="component" value="Unassembled WGS sequence"/>
</dbReference>
<reference evidence="3" key="1">
    <citation type="journal article" date="2020" name="Stud. Mycol.">
        <title>101 Dothideomycetes genomes: a test case for predicting lifestyles and emergence of pathogens.</title>
        <authorList>
            <person name="Haridas S."/>
            <person name="Albert R."/>
            <person name="Binder M."/>
            <person name="Bloem J."/>
            <person name="Labutti K."/>
            <person name="Salamov A."/>
            <person name="Andreopoulos B."/>
            <person name="Baker S."/>
            <person name="Barry K."/>
            <person name="Bills G."/>
            <person name="Bluhm B."/>
            <person name="Cannon C."/>
            <person name="Castanera R."/>
            <person name="Culley D."/>
            <person name="Daum C."/>
            <person name="Ezra D."/>
            <person name="Gonzalez J."/>
            <person name="Henrissat B."/>
            <person name="Kuo A."/>
            <person name="Liang C."/>
            <person name="Lipzen A."/>
            <person name="Lutzoni F."/>
            <person name="Magnuson J."/>
            <person name="Mondo S."/>
            <person name="Nolan M."/>
            <person name="Ohm R."/>
            <person name="Pangilinan J."/>
            <person name="Park H.-J."/>
            <person name="Ramirez L."/>
            <person name="Alfaro M."/>
            <person name="Sun H."/>
            <person name="Tritt A."/>
            <person name="Yoshinaga Y."/>
            <person name="Zwiers L.-H."/>
            <person name="Turgeon B."/>
            <person name="Goodwin S."/>
            <person name="Spatafora J."/>
            <person name="Crous P."/>
            <person name="Grigoriev I."/>
        </authorList>
    </citation>
    <scope>NUCLEOTIDE SEQUENCE</scope>
    <source>
        <strain evidence="3">CBS 269.34</strain>
    </source>
</reference>
<proteinExistence type="predicted"/>
<evidence type="ECO:0000313" key="4">
    <source>
        <dbReference type="Proteomes" id="UP000799750"/>
    </source>
</evidence>
<evidence type="ECO:0000256" key="1">
    <source>
        <dbReference type="SAM" id="MobiDB-lite"/>
    </source>
</evidence>
<feature type="region of interest" description="Disordered" evidence="1">
    <location>
        <begin position="521"/>
        <end position="540"/>
    </location>
</feature>
<name>A0A6A6QBJ7_9PEZI</name>
<dbReference type="EMBL" id="MU004200">
    <property type="protein sequence ID" value="KAF2489003.1"/>
    <property type="molecule type" value="Genomic_DNA"/>
</dbReference>